<comment type="catalytic activity">
    <reaction evidence="11">
        <text>3-formylthiophene + hydrogen cyanide = (2S)-2-hydroxy-2-(thiophen-3-yl)acetonitrile</text>
        <dbReference type="Rhea" id="RHEA:77459"/>
        <dbReference type="ChEBI" id="CHEBI:18407"/>
        <dbReference type="ChEBI" id="CHEBI:87611"/>
        <dbReference type="ChEBI" id="CHEBI:197333"/>
    </reaction>
</comment>
<sequence length="271" mass="30655">MEQNARMKKGIMTQKQTEEKHFVLVHGVCHGAWCWYKLKPLLESAGHRVTTLDLAASGINTHTIEEVHTFVEYSKPLLDFMASLPPNEEKVVLVGHSFGGMSIALSMDKFPEKISLGVFLTAFAPDTQHKPSHVLEEYIERYPITGWMDTELYYNGSSTTLALGINFLSTKFYQLCSTEDLELVKTLIRKGSLFPQDLSKAEKLSRERYGSVPSAYIISNEDLAIPKEYQQWIIQNTGIDVVREIKGSDHMVMLSKPQELCLSLLEIALKQ</sequence>
<comment type="catalytic activity">
    <reaction evidence="9">
        <text>acrolein + hydrogen cyanide = (2S)-2-hydroxybut-3-enenitrile</text>
        <dbReference type="Rhea" id="RHEA:77411"/>
        <dbReference type="ChEBI" id="CHEBI:15368"/>
        <dbReference type="ChEBI" id="CHEBI:18407"/>
        <dbReference type="ChEBI" id="CHEBI:197356"/>
    </reaction>
</comment>
<reference evidence="22 23" key="1">
    <citation type="submission" date="2024-01" db="EMBL/GenBank/DDBJ databases">
        <title>The genomes of 5 underutilized Papilionoideae crops provide insights into root nodulation and disease resistanc.</title>
        <authorList>
            <person name="Jiang F."/>
        </authorList>
    </citation>
    <scope>NUCLEOTIDE SEQUENCE [LARGE SCALE GENOMIC DNA]</scope>
    <source>
        <strain evidence="22">DUOXIRENSHENG_FW03</strain>
        <tissue evidence="22">Leaves</tissue>
    </source>
</reference>
<comment type="catalytic activity">
    <reaction evidence="8">
        <text>a disubstituted aliphatic (S)-hydroxynitrile = a ketone + hydrogen cyanide</text>
        <dbReference type="Rhea" id="RHEA:56592"/>
        <dbReference type="ChEBI" id="CHEBI:17087"/>
        <dbReference type="ChEBI" id="CHEBI:18407"/>
        <dbReference type="ChEBI" id="CHEBI:140597"/>
        <dbReference type="EC" id="4.1.2.47"/>
    </reaction>
</comment>
<keyword evidence="23" id="KW-1185">Reference proteome</keyword>
<evidence type="ECO:0000256" key="19">
    <source>
        <dbReference type="ARBA" id="ARBA00078291"/>
    </source>
</evidence>
<comment type="caution">
    <text evidence="22">The sequence shown here is derived from an EMBL/GenBank/DDBJ whole genome shotgun (WGS) entry which is preliminary data.</text>
</comment>
<dbReference type="Pfam" id="PF12697">
    <property type="entry name" value="Abhydrolase_6"/>
    <property type="match status" value="1"/>
</dbReference>
<comment type="catalytic activity">
    <reaction evidence="13">
        <text>cyclohexanecarbaldehyde + hydrogen cyanide = (2S)-2-cyclohexyl-2-hydroxyacetonitrile</text>
        <dbReference type="Rhea" id="RHEA:77423"/>
        <dbReference type="ChEBI" id="CHEBI:18407"/>
        <dbReference type="ChEBI" id="CHEBI:197359"/>
        <dbReference type="ChEBI" id="CHEBI:197360"/>
    </reaction>
</comment>
<comment type="catalytic activity">
    <reaction evidence="2">
        <text>4-methoxybenzaldehyde + hydrogen cyanide = (2S)-2-hydroxy-2-(4-methoxyphenyl)acetonitrile</text>
        <dbReference type="Rhea" id="RHEA:77447"/>
        <dbReference type="ChEBI" id="CHEBI:18407"/>
        <dbReference type="ChEBI" id="CHEBI:28235"/>
        <dbReference type="ChEBI" id="CHEBI:197328"/>
    </reaction>
</comment>
<dbReference type="GO" id="GO:0047606">
    <property type="term" value="F:(S)-hydroxynitrile lyase activity"/>
    <property type="evidence" value="ECO:0007669"/>
    <property type="project" value="UniProtKB-EC"/>
</dbReference>
<dbReference type="InterPro" id="IPR045889">
    <property type="entry name" value="MES/HNL"/>
</dbReference>
<name>A0AAN9XSE9_PSOTE</name>
<evidence type="ECO:0000256" key="8">
    <source>
        <dbReference type="ARBA" id="ARBA00051735"/>
    </source>
</evidence>
<evidence type="ECO:0000313" key="22">
    <source>
        <dbReference type="EMBL" id="KAK7406597.1"/>
    </source>
</evidence>
<evidence type="ECO:0000256" key="11">
    <source>
        <dbReference type="ARBA" id="ARBA00052511"/>
    </source>
</evidence>
<comment type="catalytic activity">
    <reaction evidence="7">
        <text>butan-2-one + hydrogen cyanide = 2-hydroxy-2-methylbutanenitrile</text>
        <dbReference type="Rhea" id="RHEA:77467"/>
        <dbReference type="ChEBI" id="CHEBI:18407"/>
        <dbReference type="ChEBI" id="CHEBI:28398"/>
        <dbReference type="ChEBI" id="CHEBI:60954"/>
    </reaction>
    <physiologicalReaction direction="right-to-left" evidence="7">
        <dbReference type="Rhea" id="RHEA:77469"/>
    </physiologicalReaction>
</comment>
<evidence type="ECO:0000256" key="16">
    <source>
        <dbReference type="ARBA" id="ARBA00066572"/>
    </source>
</evidence>
<evidence type="ECO:0000256" key="7">
    <source>
        <dbReference type="ARBA" id="ARBA00051647"/>
    </source>
</evidence>
<dbReference type="PANTHER" id="PTHR10992">
    <property type="entry name" value="METHYLESTERASE FAMILY MEMBER"/>
    <property type="match status" value="1"/>
</dbReference>
<evidence type="ECO:0000256" key="2">
    <source>
        <dbReference type="ARBA" id="ARBA00050104"/>
    </source>
</evidence>
<evidence type="ECO:0000256" key="15">
    <source>
        <dbReference type="ARBA" id="ARBA00060885"/>
    </source>
</evidence>
<dbReference type="EMBL" id="JAYMYS010000002">
    <property type="protein sequence ID" value="KAK7406597.1"/>
    <property type="molecule type" value="Genomic_DNA"/>
</dbReference>
<evidence type="ECO:0000259" key="21">
    <source>
        <dbReference type="Pfam" id="PF12697"/>
    </source>
</evidence>
<dbReference type="AlphaFoldDB" id="A0AAN9XSE9"/>
<evidence type="ECO:0000256" key="20">
    <source>
        <dbReference type="ARBA" id="ARBA00079794"/>
    </source>
</evidence>
<comment type="catalytic activity">
    <reaction evidence="5">
        <text>benzaldehyde + hydrogen cyanide = (S)-mandelonitrile</text>
        <dbReference type="Rhea" id="RHEA:77427"/>
        <dbReference type="ChEBI" id="CHEBI:17169"/>
        <dbReference type="ChEBI" id="CHEBI:18407"/>
        <dbReference type="ChEBI" id="CHEBI:36941"/>
    </reaction>
</comment>
<evidence type="ECO:0000256" key="4">
    <source>
        <dbReference type="ARBA" id="ARBA00050262"/>
    </source>
</evidence>
<evidence type="ECO:0000256" key="3">
    <source>
        <dbReference type="ARBA" id="ARBA00050241"/>
    </source>
</evidence>
<protein>
    <recommendedName>
        <fullName evidence="17">(S)-hydroxynitrile lyase</fullName>
        <ecNumber evidence="16">4.1.2.47</ecNumber>
    </recommendedName>
    <alternativeName>
        <fullName evidence="18">2-hydroxy-2-methylpropanenitrile lyase</fullName>
    </alternativeName>
    <alternativeName>
        <fullName evidence="19">Acetone cyanohydrin lyase</fullName>
    </alternativeName>
    <alternativeName>
        <fullName evidence="20">Hydroxynitrile lyase</fullName>
    </alternativeName>
</protein>
<proteinExistence type="inferred from homology"/>
<evidence type="ECO:0000256" key="12">
    <source>
        <dbReference type="ARBA" id="ARBA00052600"/>
    </source>
</evidence>
<comment type="catalytic activity">
    <reaction evidence="6">
        <text>formylthiophene + hydrogen cyanide = (2R)-2-hydroxy-2-(thiophen-2-yl)acetonitrile</text>
        <dbReference type="Rhea" id="RHEA:77455"/>
        <dbReference type="ChEBI" id="CHEBI:18407"/>
        <dbReference type="ChEBI" id="CHEBI:87301"/>
        <dbReference type="ChEBI" id="CHEBI:197332"/>
    </reaction>
</comment>
<evidence type="ECO:0000256" key="18">
    <source>
        <dbReference type="ARBA" id="ARBA00076040"/>
    </source>
</evidence>
<dbReference type="InterPro" id="IPR000073">
    <property type="entry name" value="AB_hydrolase_1"/>
</dbReference>
<gene>
    <name evidence="22" type="ORF">VNO78_08226</name>
</gene>
<evidence type="ECO:0000256" key="10">
    <source>
        <dbReference type="ARBA" id="ARBA00052033"/>
    </source>
</evidence>
<dbReference type="Gene3D" id="3.40.50.1820">
    <property type="entry name" value="alpha/beta hydrolase"/>
    <property type="match status" value="1"/>
</dbReference>
<comment type="catalytic activity">
    <reaction evidence="10">
        <text>2-methylpropanal + hydrogen cyanide = (2S)-2-hydroxy-3-methylbutanenitrile</text>
        <dbReference type="Rhea" id="RHEA:77403"/>
        <dbReference type="ChEBI" id="CHEBI:18407"/>
        <dbReference type="ChEBI" id="CHEBI:48943"/>
        <dbReference type="ChEBI" id="CHEBI:197354"/>
    </reaction>
</comment>
<comment type="catalytic activity">
    <reaction evidence="14">
        <text>an aromatic (S)-hydroxynitrile = an aromatic aldehyde + hydrogen cyanide</text>
        <dbReference type="Rhea" id="RHEA:54660"/>
        <dbReference type="ChEBI" id="CHEBI:18407"/>
        <dbReference type="ChEBI" id="CHEBI:33855"/>
        <dbReference type="ChEBI" id="CHEBI:138306"/>
        <dbReference type="EC" id="4.1.2.47"/>
    </reaction>
</comment>
<accession>A0AAN9XSE9</accession>
<dbReference type="EC" id="4.1.2.47" evidence="16"/>
<dbReference type="InterPro" id="IPR029058">
    <property type="entry name" value="AB_hydrolase_fold"/>
</dbReference>
<comment type="catalytic activity">
    <reaction evidence="12">
        <text>2,2-dimethylpropanal + hydrogen cyanide = (2S)-2-hydroxy-3,3-dimethylbutanenitrile</text>
        <dbReference type="Rhea" id="RHEA:77407"/>
        <dbReference type="ChEBI" id="CHEBI:18407"/>
        <dbReference type="ChEBI" id="CHEBI:141557"/>
        <dbReference type="ChEBI" id="CHEBI:197355"/>
    </reaction>
</comment>
<dbReference type="FunFam" id="3.40.50.1820:FF:000051">
    <property type="entry name" value="(S)-hydroxynitrile lyase"/>
    <property type="match status" value="1"/>
</dbReference>
<dbReference type="PANTHER" id="PTHR10992:SF1083">
    <property type="entry name" value="METHYLESTERASE 1"/>
    <property type="match status" value="1"/>
</dbReference>
<evidence type="ECO:0000256" key="17">
    <source>
        <dbReference type="ARBA" id="ARBA00069221"/>
    </source>
</evidence>
<organism evidence="22 23">
    <name type="scientific">Psophocarpus tetragonolobus</name>
    <name type="common">Winged bean</name>
    <name type="synonym">Dolichos tetragonolobus</name>
    <dbReference type="NCBI Taxonomy" id="3891"/>
    <lineage>
        <taxon>Eukaryota</taxon>
        <taxon>Viridiplantae</taxon>
        <taxon>Streptophyta</taxon>
        <taxon>Embryophyta</taxon>
        <taxon>Tracheophyta</taxon>
        <taxon>Spermatophyta</taxon>
        <taxon>Magnoliopsida</taxon>
        <taxon>eudicotyledons</taxon>
        <taxon>Gunneridae</taxon>
        <taxon>Pentapetalae</taxon>
        <taxon>rosids</taxon>
        <taxon>fabids</taxon>
        <taxon>Fabales</taxon>
        <taxon>Fabaceae</taxon>
        <taxon>Papilionoideae</taxon>
        <taxon>50 kb inversion clade</taxon>
        <taxon>NPAAA clade</taxon>
        <taxon>indigoferoid/millettioid clade</taxon>
        <taxon>Phaseoleae</taxon>
        <taxon>Psophocarpus</taxon>
    </lineage>
</organism>
<comment type="similarity">
    <text evidence="15">Belongs to the AB hydrolase superfamily. Hydroxynitrile lyase family.</text>
</comment>
<evidence type="ECO:0000256" key="13">
    <source>
        <dbReference type="ARBA" id="ARBA00052609"/>
    </source>
</evidence>
<dbReference type="GO" id="GO:0009696">
    <property type="term" value="P:salicylic acid metabolic process"/>
    <property type="evidence" value="ECO:0007669"/>
    <property type="project" value="TreeGrafter"/>
</dbReference>
<dbReference type="SUPFAM" id="SSF53474">
    <property type="entry name" value="alpha/beta-Hydrolases"/>
    <property type="match status" value="1"/>
</dbReference>
<dbReference type="GO" id="GO:0080030">
    <property type="term" value="F:methyl indole-3-acetate esterase activity"/>
    <property type="evidence" value="ECO:0007669"/>
    <property type="project" value="TreeGrafter"/>
</dbReference>
<comment type="catalytic activity">
    <reaction evidence="4">
        <text>2-hydroxy-2-methylpropanenitrile = acetone + hydrogen cyanide</text>
        <dbReference type="Rhea" id="RHEA:11932"/>
        <dbReference type="ChEBI" id="CHEBI:15347"/>
        <dbReference type="ChEBI" id="CHEBI:15348"/>
        <dbReference type="ChEBI" id="CHEBI:18407"/>
    </reaction>
    <physiologicalReaction direction="left-to-right" evidence="4">
        <dbReference type="Rhea" id="RHEA:11933"/>
    </physiologicalReaction>
</comment>
<evidence type="ECO:0000313" key="23">
    <source>
        <dbReference type="Proteomes" id="UP001386955"/>
    </source>
</evidence>
<evidence type="ECO:0000256" key="1">
    <source>
        <dbReference type="ARBA" id="ARBA00022801"/>
    </source>
</evidence>
<dbReference type="GO" id="GO:0009694">
    <property type="term" value="P:jasmonic acid metabolic process"/>
    <property type="evidence" value="ECO:0007669"/>
    <property type="project" value="TreeGrafter"/>
</dbReference>
<dbReference type="GO" id="GO:0080032">
    <property type="term" value="F:methyl jasmonate esterase activity"/>
    <property type="evidence" value="ECO:0007669"/>
    <property type="project" value="TreeGrafter"/>
</dbReference>
<evidence type="ECO:0000256" key="5">
    <source>
        <dbReference type="ARBA" id="ARBA00050358"/>
    </source>
</evidence>
<evidence type="ECO:0000256" key="9">
    <source>
        <dbReference type="ARBA" id="ARBA00051977"/>
    </source>
</evidence>
<feature type="domain" description="AB hydrolase-1" evidence="21">
    <location>
        <begin position="22"/>
        <end position="260"/>
    </location>
</feature>
<dbReference type="GO" id="GO:0080031">
    <property type="term" value="F:methyl salicylate esterase activity"/>
    <property type="evidence" value="ECO:0007669"/>
    <property type="project" value="TreeGrafter"/>
</dbReference>
<dbReference type="Proteomes" id="UP001386955">
    <property type="component" value="Unassembled WGS sequence"/>
</dbReference>
<comment type="catalytic activity">
    <reaction evidence="3">
        <text>a monosubstituted aliphatic (S)-hydroxynitrile = an aldehyde + hydrogen cyanide</text>
        <dbReference type="Rhea" id="RHEA:56588"/>
        <dbReference type="ChEBI" id="CHEBI:17478"/>
        <dbReference type="ChEBI" id="CHEBI:18407"/>
        <dbReference type="ChEBI" id="CHEBI:140596"/>
        <dbReference type="EC" id="4.1.2.47"/>
    </reaction>
</comment>
<evidence type="ECO:0000256" key="14">
    <source>
        <dbReference type="ARBA" id="ARBA00052826"/>
    </source>
</evidence>
<keyword evidence="1" id="KW-0378">Hydrolase</keyword>
<evidence type="ECO:0000256" key="6">
    <source>
        <dbReference type="ARBA" id="ARBA00050608"/>
    </source>
</evidence>